<feature type="coiled-coil region" evidence="4">
    <location>
        <begin position="487"/>
        <end position="522"/>
    </location>
</feature>
<evidence type="ECO:0000256" key="1">
    <source>
        <dbReference type="ARBA" id="ARBA00022737"/>
    </source>
</evidence>
<dbReference type="PROSITE" id="PS50893">
    <property type="entry name" value="ABC_TRANSPORTER_2"/>
    <property type="match status" value="2"/>
</dbReference>
<feature type="domain" description="ABC transporter" evidence="5">
    <location>
        <begin position="258"/>
        <end position="473"/>
    </location>
</feature>
<dbReference type="InterPro" id="IPR003593">
    <property type="entry name" value="AAA+_ATPase"/>
</dbReference>
<protein>
    <submittedName>
        <fullName evidence="6">ABC transporter</fullName>
    </submittedName>
</protein>
<name>A0A0G0N0V9_9BACT</name>
<reference evidence="6 7" key="1">
    <citation type="journal article" date="2015" name="Nature">
        <title>rRNA introns, odd ribosomes, and small enigmatic genomes across a large radiation of phyla.</title>
        <authorList>
            <person name="Brown C.T."/>
            <person name="Hug L.A."/>
            <person name="Thomas B.C."/>
            <person name="Sharon I."/>
            <person name="Castelle C.J."/>
            <person name="Singh A."/>
            <person name="Wilkins M.J."/>
            <person name="Williams K.H."/>
            <person name="Banfield J.F."/>
        </authorList>
    </citation>
    <scope>NUCLEOTIDE SEQUENCE [LARGE SCALE GENOMIC DNA]</scope>
</reference>
<evidence type="ECO:0000259" key="5">
    <source>
        <dbReference type="PROSITE" id="PS50893"/>
    </source>
</evidence>
<keyword evidence="3" id="KW-0067">ATP-binding</keyword>
<dbReference type="EMBL" id="LBUU01000003">
    <property type="protein sequence ID" value="KKQ70741.1"/>
    <property type="molecule type" value="Genomic_DNA"/>
</dbReference>
<dbReference type="PATRIC" id="fig|1618638.3.peg.423"/>
<evidence type="ECO:0000256" key="3">
    <source>
        <dbReference type="ARBA" id="ARBA00022840"/>
    </source>
</evidence>
<dbReference type="SMART" id="SM00382">
    <property type="entry name" value="AAA"/>
    <property type="match status" value="2"/>
</dbReference>
<evidence type="ECO:0000313" key="6">
    <source>
        <dbReference type="EMBL" id="KKQ70741.1"/>
    </source>
</evidence>
<dbReference type="InterPro" id="IPR027417">
    <property type="entry name" value="P-loop_NTPase"/>
</dbReference>
<evidence type="ECO:0000313" key="7">
    <source>
        <dbReference type="Proteomes" id="UP000034022"/>
    </source>
</evidence>
<dbReference type="PANTHER" id="PTHR19211">
    <property type="entry name" value="ATP-BINDING TRANSPORT PROTEIN-RELATED"/>
    <property type="match status" value="1"/>
</dbReference>
<sequence>MVDKKQKIGVIGINGAGKTTLLKIILGEEKFDSGEIIIFENTRIGYLEQQNKFEDNETVLEYLIRDCKKESWECAKIAGNFQLKNELLETKISALSGGYQMRVRLAAMLLRDPNLLLLDEPTNHLDLSTLLLLENFLKTYNGSYLIISHDREFLHNTCDRTLEVDQGKFYSFPCSLDAYLDQKELKKKTDERYNKKIRLRQKHLQSFVDRFQYKASKAAQAQAKIKQIKRLTEVEIRQSLKNAKIVIPTVEDKKGLALRLENLSIGYDKKIIANNITIDIDRGNHIAVLGDNGQGKTTFLKTLNNELTKISGNLRWMPNTKIASYSQHSAGELNPKEQIGSYLERQAGANVTSEDILRIAGNFLFFGDDIKKSIAILSGGEKARLCIAGMLLQNCNVLLLDEPTNHLDFETVEMLALALRQSRATILFISHNRDFIHSLADTIIEVDNGTVKLTNYTYEEYLHHLYLKSDLDDTPKTENDPFGSEALKEIEKEKRKIIREKKNELQKELKKLKNSLEYNKTVEQKLFKEYETANYLYSRERDEKIKKIKDLIIEEEIGVMEIEEEILGLEN</sequence>
<dbReference type="AlphaFoldDB" id="A0A0G0N0V9"/>
<keyword evidence="1" id="KW-0677">Repeat</keyword>
<gene>
    <name evidence="6" type="ORF">US91_C0003G0071</name>
</gene>
<dbReference type="SUPFAM" id="SSF52540">
    <property type="entry name" value="P-loop containing nucleoside triphosphate hydrolases"/>
    <property type="match status" value="2"/>
</dbReference>
<keyword evidence="2" id="KW-0547">Nucleotide-binding</keyword>
<dbReference type="FunFam" id="3.40.50.300:FF:000011">
    <property type="entry name" value="Putative ABC transporter ATP-binding component"/>
    <property type="match status" value="1"/>
</dbReference>
<organism evidence="6 7">
    <name type="scientific">Candidatus Falkowbacteria bacterium GW2011_GWE1_38_31</name>
    <dbReference type="NCBI Taxonomy" id="1618638"/>
    <lineage>
        <taxon>Bacteria</taxon>
        <taxon>Candidatus Falkowiibacteriota</taxon>
    </lineage>
</organism>
<dbReference type="Pfam" id="PF12848">
    <property type="entry name" value="ABC_tran_Xtn"/>
    <property type="match status" value="1"/>
</dbReference>
<dbReference type="CDD" id="cd03221">
    <property type="entry name" value="ABCF_EF-3"/>
    <property type="match status" value="1"/>
</dbReference>
<accession>A0A0G0N0V9</accession>
<dbReference type="PROSITE" id="PS00211">
    <property type="entry name" value="ABC_TRANSPORTER_1"/>
    <property type="match status" value="1"/>
</dbReference>
<proteinExistence type="predicted"/>
<comment type="caution">
    <text evidence="6">The sequence shown here is derived from an EMBL/GenBank/DDBJ whole genome shotgun (WGS) entry which is preliminary data.</text>
</comment>
<dbReference type="InterPro" id="IPR003439">
    <property type="entry name" value="ABC_transporter-like_ATP-bd"/>
</dbReference>
<dbReference type="GO" id="GO:0016887">
    <property type="term" value="F:ATP hydrolysis activity"/>
    <property type="evidence" value="ECO:0007669"/>
    <property type="project" value="InterPro"/>
</dbReference>
<dbReference type="InterPro" id="IPR050611">
    <property type="entry name" value="ABCF"/>
</dbReference>
<dbReference type="Pfam" id="PF00005">
    <property type="entry name" value="ABC_tran"/>
    <property type="match status" value="2"/>
</dbReference>
<evidence type="ECO:0000256" key="4">
    <source>
        <dbReference type="SAM" id="Coils"/>
    </source>
</evidence>
<feature type="domain" description="ABC transporter" evidence="5">
    <location>
        <begin position="3"/>
        <end position="191"/>
    </location>
</feature>
<dbReference type="GO" id="GO:0005524">
    <property type="term" value="F:ATP binding"/>
    <property type="evidence" value="ECO:0007669"/>
    <property type="project" value="UniProtKB-KW"/>
</dbReference>
<dbReference type="PANTHER" id="PTHR19211:SF14">
    <property type="entry name" value="ATP-BINDING CASSETTE SUB-FAMILY F MEMBER 1"/>
    <property type="match status" value="1"/>
</dbReference>
<evidence type="ECO:0000256" key="2">
    <source>
        <dbReference type="ARBA" id="ARBA00022741"/>
    </source>
</evidence>
<dbReference type="Proteomes" id="UP000034022">
    <property type="component" value="Unassembled WGS sequence"/>
</dbReference>
<keyword evidence="4" id="KW-0175">Coiled coil</keyword>
<dbReference type="Gene3D" id="3.40.50.300">
    <property type="entry name" value="P-loop containing nucleotide triphosphate hydrolases"/>
    <property type="match status" value="2"/>
</dbReference>
<dbReference type="InterPro" id="IPR017871">
    <property type="entry name" value="ABC_transporter-like_CS"/>
</dbReference>
<dbReference type="InterPro" id="IPR032781">
    <property type="entry name" value="ABC_tran_Xtn"/>
</dbReference>